<evidence type="ECO:0000313" key="5">
    <source>
        <dbReference type="Proteomes" id="UP001273166"/>
    </source>
</evidence>
<name>A0AAJ0GVZ5_9PEZI</name>
<sequence>MRLLERNAAGDIRLTKFFTSNVPRYAILSHTWGTEEEEISFQDLMDGIGENKVGYNKIRFCGDQAWRDGLQFFWVDTCCINKPDNTELQEAINSMFRWYRDAAKCYVYLADVSTPSLGADDNSSWELAFRNSRWFTRGWTLQELIAPPSVEFFSKEGVHLGNRRSLEQHIHNTTGIPVGALRGSPLSQFSVSERMAWTEKRNTTRKEDKAYSLLGIFNIHMPLIYGEGENNAFRRLRDEISKASRAERVYDQADDRCLADLRCTDPRHDKMRIEQTKGGLLADSYRWVLDNADFRQWRDDGQSRLLWIKGDPGKGKTMLLCGIINELKSTCNSSLLSFFFCQATDASINNATAVLRGLIYLLVDQQPSFISHVRKKYDAAGNPIFRDVNAWVALSGIFASILNDPSLPHTYLIIDALDECTTGLDQLLRLVVQRSSAYSSVKWVVSSRNWPSIEKDLDAAAQRVRLSLELNEASVSAAVTAYVRFKVDGLAERNEYDNDTRSAIERYLVTNAHGTFLWVALVCQQLANISGWEAEEMLTTFPPGLDTLYRRMMDQIYNSRHAKLFQRILAVVSVVYRPITLDELPALVDTPNRVSSNGKALAEIVGLCGSFLTLRERTISFVHQSAKDFLLKQARDEIFPSGREEVHRTIFSRSLRVMQKTLRRDIYNLGTPGFPIDKVRPPDPDPLAAVQYSCVYWIHHLRGCDPEKNANKDLQGGGSIDIFLREKYLHWLEALSLQKSMSEGVASMLSLEDLFEARKETSLLIDRVRDACRFILYHKWAIENSPLQVYASGLVFSPVGSITRDQFKNEESKWIIRKPTMADNWSACLQTLEGHSDWVNSVAWSPDASRLASASRDKTVKIWDPTTGQCMATLEIGRINSLQFHEYNPDLVHTDLGIFDLKTVGICTAFDSTSTDRSSPAAIGYGLSRNGTWITYKGKNLLWLPPEYRPSSSAISGTAMSIGCSSGRILFFIFTDSNLIQ</sequence>
<dbReference type="Pfam" id="PF22939">
    <property type="entry name" value="WHD_GPIID"/>
    <property type="match status" value="1"/>
</dbReference>
<dbReference type="Pfam" id="PF06985">
    <property type="entry name" value="HET"/>
    <property type="match status" value="1"/>
</dbReference>
<dbReference type="SUPFAM" id="SSF50978">
    <property type="entry name" value="WD40 repeat-like"/>
    <property type="match status" value="1"/>
</dbReference>
<gene>
    <name evidence="4" type="ORF">B0T15DRAFT_166580</name>
</gene>
<dbReference type="SUPFAM" id="SSF52540">
    <property type="entry name" value="P-loop containing nucleoside triphosphate hydrolases"/>
    <property type="match status" value="1"/>
</dbReference>
<organism evidence="4 5">
    <name type="scientific">Chaetomium strumarium</name>
    <dbReference type="NCBI Taxonomy" id="1170767"/>
    <lineage>
        <taxon>Eukaryota</taxon>
        <taxon>Fungi</taxon>
        <taxon>Dikarya</taxon>
        <taxon>Ascomycota</taxon>
        <taxon>Pezizomycotina</taxon>
        <taxon>Sordariomycetes</taxon>
        <taxon>Sordariomycetidae</taxon>
        <taxon>Sordariales</taxon>
        <taxon>Chaetomiaceae</taxon>
        <taxon>Chaetomium</taxon>
    </lineage>
</organism>
<dbReference type="AlphaFoldDB" id="A0AAJ0GVZ5"/>
<proteinExistence type="predicted"/>
<keyword evidence="5" id="KW-1185">Reference proteome</keyword>
<dbReference type="FunFam" id="3.40.50.300:FF:001638">
    <property type="entry name" value="NACHT and WD40 domain protein"/>
    <property type="match status" value="1"/>
</dbReference>
<dbReference type="GeneID" id="87880999"/>
<dbReference type="PROSITE" id="PS50837">
    <property type="entry name" value="NACHT"/>
    <property type="match status" value="1"/>
</dbReference>
<dbReference type="InterPro" id="IPR007111">
    <property type="entry name" value="NACHT_NTPase"/>
</dbReference>
<comment type="caution">
    <text evidence="4">The sequence shown here is derived from an EMBL/GenBank/DDBJ whole genome shotgun (WGS) entry which is preliminary data.</text>
</comment>
<dbReference type="InterPro" id="IPR056884">
    <property type="entry name" value="NPHP3-like_N"/>
</dbReference>
<dbReference type="InterPro" id="IPR001680">
    <property type="entry name" value="WD40_rpt"/>
</dbReference>
<dbReference type="InterPro" id="IPR036322">
    <property type="entry name" value="WD40_repeat_dom_sf"/>
</dbReference>
<dbReference type="PANTHER" id="PTHR10622:SF13">
    <property type="entry name" value="NACHT DOMAIN-CONTAINING PROTEIN"/>
    <property type="match status" value="1"/>
</dbReference>
<dbReference type="SMART" id="SM00320">
    <property type="entry name" value="WD40"/>
    <property type="match status" value="1"/>
</dbReference>
<protein>
    <submittedName>
        <fullName evidence="4">NACHT domain-containing protein</fullName>
    </submittedName>
</protein>
<dbReference type="Pfam" id="PF24883">
    <property type="entry name" value="NPHP3_N"/>
    <property type="match status" value="1"/>
</dbReference>
<reference evidence="4" key="1">
    <citation type="journal article" date="2023" name="Mol. Phylogenet. Evol.">
        <title>Genome-scale phylogeny and comparative genomics of the fungal order Sordariales.</title>
        <authorList>
            <person name="Hensen N."/>
            <person name="Bonometti L."/>
            <person name="Westerberg I."/>
            <person name="Brannstrom I.O."/>
            <person name="Guillou S."/>
            <person name="Cros-Aarteil S."/>
            <person name="Calhoun S."/>
            <person name="Haridas S."/>
            <person name="Kuo A."/>
            <person name="Mondo S."/>
            <person name="Pangilinan J."/>
            <person name="Riley R."/>
            <person name="LaButti K."/>
            <person name="Andreopoulos B."/>
            <person name="Lipzen A."/>
            <person name="Chen C."/>
            <person name="Yan M."/>
            <person name="Daum C."/>
            <person name="Ng V."/>
            <person name="Clum A."/>
            <person name="Steindorff A."/>
            <person name="Ohm R.A."/>
            <person name="Martin F."/>
            <person name="Silar P."/>
            <person name="Natvig D.O."/>
            <person name="Lalanne C."/>
            <person name="Gautier V."/>
            <person name="Ament-Velasquez S.L."/>
            <person name="Kruys A."/>
            <person name="Hutchinson M.I."/>
            <person name="Powell A.J."/>
            <person name="Barry K."/>
            <person name="Miller A.N."/>
            <person name="Grigoriev I.V."/>
            <person name="Debuchy R."/>
            <person name="Gladieux P."/>
            <person name="Hiltunen Thoren M."/>
            <person name="Johannesson H."/>
        </authorList>
    </citation>
    <scope>NUCLEOTIDE SEQUENCE</scope>
    <source>
        <strain evidence="4">CBS 333.67</strain>
    </source>
</reference>
<evidence type="ECO:0000256" key="2">
    <source>
        <dbReference type="PROSITE-ProRule" id="PRU00221"/>
    </source>
</evidence>
<dbReference type="EMBL" id="JAUDZG010000003">
    <property type="protein sequence ID" value="KAK3307177.1"/>
    <property type="molecule type" value="Genomic_DNA"/>
</dbReference>
<dbReference type="Pfam" id="PF00400">
    <property type="entry name" value="WD40"/>
    <property type="match status" value="1"/>
</dbReference>
<dbReference type="RefSeq" id="XP_062722957.1">
    <property type="nucleotide sequence ID" value="XM_062862170.1"/>
</dbReference>
<dbReference type="Gene3D" id="3.40.50.300">
    <property type="entry name" value="P-loop containing nucleotide triphosphate hydrolases"/>
    <property type="match status" value="1"/>
</dbReference>
<dbReference type="Gene3D" id="2.130.10.10">
    <property type="entry name" value="YVTN repeat-like/Quinoprotein amine dehydrogenase"/>
    <property type="match status" value="1"/>
</dbReference>
<accession>A0AAJ0GVZ5</accession>
<feature type="repeat" description="WD" evidence="2">
    <location>
        <begin position="832"/>
        <end position="873"/>
    </location>
</feature>
<dbReference type="PROSITE" id="PS50294">
    <property type="entry name" value="WD_REPEATS_REGION"/>
    <property type="match status" value="1"/>
</dbReference>
<evidence type="ECO:0000313" key="4">
    <source>
        <dbReference type="EMBL" id="KAK3307177.1"/>
    </source>
</evidence>
<feature type="domain" description="NACHT" evidence="3">
    <location>
        <begin position="304"/>
        <end position="524"/>
    </location>
</feature>
<evidence type="ECO:0000259" key="3">
    <source>
        <dbReference type="PROSITE" id="PS50837"/>
    </source>
</evidence>
<keyword evidence="1" id="KW-0677">Repeat</keyword>
<evidence type="ECO:0000256" key="1">
    <source>
        <dbReference type="ARBA" id="ARBA00022737"/>
    </source>
</evidence>
<reference evidence="4" key="2">
    <citation type="submission" date="2023-06" db="EMBL/GenBank/DDBJ databases">
        <authorList>
            <consortium name="Lawrence Berkeley National Laboratory"/>
            <person name="Mondo S.J."/>
            <person name="Hensen N."/>
            <person name="Bonometti L."/>
            <person name="Westerberg I."/>
            <person name="Brannstrom I.O."/>
            <person name="Guillou S."/>
            <person name="Cros-Aarteil S."/>
            <person name="Calhoun S."/>
            <person name="Haridas S."/>
            <person name="Kuo A."/>
            <person name="Pangilinan J."/>
            <person name="Riley R."/>
            <person name="Labutti K."/>
            <person name="Andreopoulos B."/>
            <person name="Lipzen A."/>
            <person name="Chen C."/>
            <person name="Yanf M."/>
            <person name="Daum C."/>
            <person name="Ng V."/>
            <person name="Clum A."/>
            <person name="Steindorff A."/>
            <person name="Ohm R."/>
            <person name="Martin F."/>
            <person name="Silar P."/>
            <person name="Natvig D."/>
            <person name="Lalanne C."/>
            <person name="Gautier V."/>
            <person name="Ament-Velasquez S.L."/>
            <person name="Kruys A."/>
            <person name="Hutchinson M.I."/>
            <person name="Powell A.J."/>
            <person name="Barry K."/>
            <person name="Miller A.N."/>
            <person name="Grigoriev I.V."/>
            <person name="Debuchy R."/>
            <person name="Gladieux P."/>
            <person name="Thoren M.H."/>
            <person name="Johannesson H."/>
        </authorList>
    </citation>
    <scope>NUCLEOTIDE SEQUENCE</scope>
    <source>
        <strain evidence="4">CBS 333.67</strain>
    </source>
</reference>
<dbReference type="InterPro" id="IPR010730">
    <property type="entry name" value="HET"/>
</dbReference>
<dbReference type="PANTHER" id="PTHR10622">
    <property type="entry name" value="HET DOMAIN-CONTAINING PROTEIN"/>
    <property type="match status" value="1"/>
</dbReference>
<dbReference type="InterPro" id="IPR015943">
    <property type="entry name" value="WD40/YVTN_repeat-like_dom_sf"/>
</dbReference>
<dbReference type="Proteomes" id="UP001273166">
    <property type="component" value="Unassembled WGS sequence"/>
</dbReference>
<dbReference type="PROSITE" id="PS50082">
    <property type="entry name" value="WD_REPEATS_2"/>
    <property type="match status" value="1"/>
</dbReference>
<keyword evidence="2" id="KW-0853">WD repeat</keyword>
<dbReference type="InterPro" id="IPR027417">
    <property type="entry name" value="P-loop_NTPase"/>
</dbReference>
<dbReference type="InterPro" id="IPR054471">
    <property type="entry name" value="GPIID_WHD"/>
</dbReference>